<comment type="caution">
    <text evidence="2">The sequence shown here is derived from an EMBL/GenBank/DDBJ whole genome shotgun (WGS) entry which is preliminary data.</text>
</comment>
<proteinExistence type="predicted"/>
<protein>
    <submittedName>
        <fullName evidence="2">Uncharacterized protein</fullName>
    </submittedName>
</protein>
<reference evidence="3" key="1">
    <citation type="journal article" date="2017" name="Nat. Microbiol.">
        <title>Global analysis of biosynthetic gene clusters reveals vast potential of secondary metabolite production in Penicillium species.</title>
        <authorList>
            <person name="Nielsen J.C."/>
            <person name="Grijseels S."/>
            <person name="Prigent S."/>
            <person name="Ji B."/>
            <person name="Dainat J."/>
            <person name="Nielsen K.F."/>
            <person name="Frisvad J.C."/>
            <person name="Workman M."/>
            <person name="Nielsen J."/>
        </authorList>
    </citation>
    <scope>NUCLEOTIDE SEQUENCE [LARGE SCALE GENOMIC DNA]</scope>
    <source>
        <strain evidence="3">IBT 13039</strain>
    </source>
</reference>
<dbReference type="EMBL" id="MOOB01000050">
    <property type="protein sequence ID" value="OQE79724.1"/>
    <property type="molecule type" value="Genomic_DNA"/>
</dbReference>
<accession>A0A1V6XX62</accession>
<organism evidence="2 3">
    <name type="scientific">Penicillium nalgiovense</name>
    <dbReference type="NCBI Taxonomy" id="60175"/>
    <lineage>
        <taxon>Eukaryota</taxon>
        <taxon>Fungi</taxon>
        <taxon>Dikarya</taxon>
        <taxon>Ascomycota</taxon>
        <taxon>Pezizomycotina</taxon>
        <taxon>Eurotiomycetes</taxon>
        <taxon>Eurotiomycetidae</taxon>
        <taxon>Eurotiales</taxon>
        <taxon>Aspergillaceae</taxon>
        <taxon>Penicillium</taxon>
    </lineage>
</organism>
<dbReference type="Proteomes" id="UP000191691">
    <property type="component" value="Unassembled WGS sequence"/>
</dbReference>
<evidence type="ECO:0000313" key="2">
    <source>
        <dbReference type="EMBL" id="OQE79724.1"/>
    </source>
</evidence>
<evidence type="ECO:0000313" key="3">
    <source>
        <dbReference type="Proteomes" id="UP000191691"/>
    </source>
</evidence>
<sequence>MGGCALLIHITKDYVTCCHTHALNGLVFVVEDKDTATIIAQLSIPGYDAAVYAEGKGYITSYQTYEAAGREGTPPGYRERDGGPSRFRPAHPTPDAGPAALACKDSVPASWMIQQGFTLGGLLEGGSSVRMPGCVGGPVNEEGTMWQPLVSDRSDSFVALA</sequence>
<name>A0A1V6XX62_PENNA</name>
<keyword evidence="3" id="KW-1185">Reference proteome</keyword>
<gene>
    <name evidence="2" type="ORF">PENNAL_c0050G02065</name>
</gene>
<evidence type="ECO:0000256" key="1">
    <source>
        <dbReference type="SAM" id="MobiDB-lite"/>
    </source>
</evidence>
<feature type="region of interest" description="Disordered" evidence="1">
    <location>
        <begin position="69"/>
        <end position="91"/>
    </location>
</feature>
<dbReference type="AlphaFoldDB" id="A0A1V6XX62"/>